<dbReference type="AlphaFoldDB" id="A0A5J5EXX9"/>
<organism evidence="3 4">
    <name type="scientific">Sphaerosporella brunnea</name>
    <dbReference type="NCBI Taxonomy" id="1250544"/>
    <lineage>
        <taxon>Eukaryota</taxon>
        <taxon>Fungi</taxon>
        <taxon>Dikarya</taxon>
        <taxon>Ascomycota</taxon>
        <taxon>Pezizomycotina</taxon>
        <taxon>Pezizomycetes</taxon>
        <taxon>Pezizales</taxon>
        <taxon>Pyronemataceae</taxon>
        <taxon>Sphaerosporella</taxon>
    </lineage>
</organism>
<evidence type="ECO:0000313" key="3">
    <source>
        <dbReference type="EMBL" id="KAA8906673.1"/>
    </source>
</evidence>
<evidence type="ECO:0000313" key="2">
    <source>
        <dbReference type="EMBL" id="KAA8906662.1"/>
    </source>
</evidence>
<name>A0A5J5EXX9_9PEZI</name>
<dbReference type="EMBL" id="VXIS01000087">
    <property type="protein sequence ID" value="KAA8906673.1"/>
    <property type="molecule type" value="Genomic_DNA"/>
</dbReference>
<feature type="chain" id="PRO_5044097379" description="Secreted protein" evidence="1">
    <location>
        <begin position="21"/>
        <end position="101"/>
    </location>
</feature>
<dbReference type="EMBL" id="VXIS01000087">
    <property type="protein sequence ID" value="KAA8906662.1"/>
    <property type="molecule type" value="Genomic_DNA"/>
</dbReference>
<reference evidence="3 4" key="1">
    <citation type="submission" date="2019-09" db="EMBL/GenBank/DDBJ databases">
        <title>Draft genome of the ectomycorrhizal ascomycete Sphaerosporella brunnea.</title>
        <authorList>
            <consortium name="DOE Joint Genome Institute"/>
            <person name="Benucci G.M."/>
            <person name="Marozzi G."/>
            <person name="Antonielli L."/>
            <person name="Sanchez S."/>
            <person name="Marco P."/>
            <person name="Wang X."/>
            <person name="Falini L.B."/>
            <person name="Barry K."/>
            <person name="Haridas S."/>
            <person name="Lipzen A."/>
            <person name="Labutti K."/>
            <person name="Grigoriev I.V."/>
            <person name="Murat C."/>
            <person name="Martin F."/>
            <person name="Albertini E."/>
            <person name="Donnini D."/>
            <person name="Bonito G."/>
        </authorList>
    </citation>
    <scope>NUCLEOTIDE SEQUENCE [LARGE SCALE GENOMIC DNA]</scope>
    <source>
        <strain evidence="3 4">Sb_GMNB300</strain>
    </source>
</reference>
<proteinExistence type="predicted"/>
<evidence type="ECO:0000256" key="1">
    <source>
        <dbReference type="SAM" id="SignalP"/>
    </source>
</evidence>
<comment type="caution">
    <text evidence="3">The sequence shown here is derived from an EMBL/GenBank/DDBJ whole genome shotgun (WGS) entry which is preliminary data.</text>
</comment>
<sequence length="101" mass="10678">MIHQFLVPFGVSALWSLALARESHLHEDEPDKNTPISDVKFFRCAGRSGVSAAFEAGGCVVVAACPICVVSDLERGTQTDGSFVSRCLLGSVSAVQAARLL</sequence>
<feature type="signal peptide" evidence="1">
    <location>
        <begin position="1"/>
        <end position="20"/>
    </location>
</feature>
<dbReference type="Proteomes" id="UP000326924">
    <property type="component" value="Unassembled WGS sequence"/>
</dbReference>
<protein>
    <recommendedName>
        <fullName evidence="5">Secreted protein</fullName>
    </recommendedName>
</protein>
<accession>A0A5J5EXX9</accession>
<keyword evidence="1" id="KW-0732">Signal</keyword>
<keyword evidence="4" id="KW-1185">Reference proteome</keyword>
<evidence type="ECO:0008006" key="5">
    <source>
        <dbReference type="Google" id="ProtNLM"/>
    </source>
</evidence>
<evidence type="ECO:0000313" key="4">
    <source>
        <dbReference type="Proteomes" id="UP000326924"/>
    </source>
</evidence>
<gene>
    <name evidence="2" type="ORF">FN846DRAFT_713016</name>
    <name evidence="3" type="ORF">FN846DRAFT_948343</name>
</gene>